<name>A0A2K8YTQ1_9BACT</name>
<dbReference type="EMBL" id="CP025096">
    <property type="protein sequence ID" value="AUD00938.1"/>
    <property type="molecule type" value="Genomic_DNA"/>
</dbReference>
<dbReference type="AlphaFoldDB" id="A0A2K8YTQ1"/>
<protein>
    <submittedName>
        <fullName evidence="1">Uncharacterized protein</fullName>
    </submittedName>
</protein>
<evidence type="ECO:0000313" key="2">
    <source>
        <dbReference type="Proteomes" id="UP000232883"/>
    </source>
</evidence>
<dbReference type="Proteomes" id="UP000232883">
    <property type="component" value="Chromosome"/>
</dbReference>
<organism evidence="1 2">
    <name type="scientific">Spirosoma pollinicola</name>
    <dbReference type="NCBI Taxonomy" id="2057025"/>
    <lineage>
        <taxon>Bacteria</taxon>
        <taxon>Pseudomonadati</taxon>
        <taxon>Bacteroidota</taxon>
        <taxon>Cytophagia</taxon>
        <taxon>Cytophagales</taxon>
        <taxon>Cytophagaceae</taxon>
        <taxon>Spirosoma</taxon>
    </lineage>
</organism>
<dbReference type="RefSeq" id="WP_100986361.1">
    <property type="nucleotide sequence ID" value="NZ_CP025096.1"/>
</dbReference>
<keyword evidence="2" id="KW-1185">Reference proteome</keyword>
<dbReference type="KEGG" id="spir:CWM47_03370"/>
<dbReference type="OrthoDB" id="1093417at2"/>
<accession>A0A2K8YTQ1</accession>
<evidence type="ECO:0000313" key="1">
    <source>
        <dbReference type="EMBL" id="AUD00938.1"/>
    </source>
</evidence>
<sequence length="107" mass="11749">MVKQYPYSLWVQTQSGGAIKDANGNFLASSSVWVNTAPCRDEESAAGQTLTLEDSTVTEFASLIQLPTYCPVLSEGTPIEVREGNTVRVSGRVKRFSKGQLHSRLWV</sequence>
<proteinExistence type="predicted"/>
<reference evidence="1 2" key="1">
    <citation type="submission" date="2017-11" db="EMBL/GenBank/DDBJ databases">
        <title>Taxonomic description and genome sequences of Spirosoma HA7 sp. nov., isolated from pollen microhabitat of Corylus avellana.</title>
        <authorList>
            <person name="Ambika Manirajan B."/>
            <person name="Suarez C."/>
            <person name="Ratering S."/>
            <person name="Geissler-Plaum R."/>
            <person name="Cardinale M."/>
            <person name="Sylvia S."/>
        </authorList>
    </citation>
    <scope>NUCLEOTIDE SEQUENCE [LARGE SCALE GENOMIC DNA]</scope>
    <source>
        <strain evidence="1 2">HA7</strain>
    </source>
</reference>
<gene>
    <name evidence="1" type="ORF">CWM47_03370</name>
</gene>